<reference evidence="3" key="1">
    <citation type="journal article" date="2019" name="Int. J. Syst. Evol. Microbiol.">
        <title>The Global Catalogue of Microorganisms (GCM) 10K type strain sequencing project: providing services to taxonomists for standard genome sequencing and annotation.</title>
        <authorList>
            <consortium name="The Broad Institute Genomics Platform"/>
            <consortium name="The Broad Institute Genome Sequencing Center for Infectious Disease"/>
            <person name="Wu L."/>
            <person name="Ma J."/>
        </authorList>
    </citation>
    <scope>NUCLEOTIDE SEQUENCE [LARGE SCALE GENOMIC DNA]</scope>
    <source>
        <strain evidence="3">JCM 19125</strain>
    </source>
</reference>
<dbReference type="RefSeq" id="WP_345583594.1">
    <property type="nucleotide sequence ID" value="NZ_BAABLV010000038.1"/>
</dbReference>
<feature type="signal peptide" evidence="1">
    <location>
        <begin position="1"/>
        <end position="26"/>
    </location>
</feature>
<evidence type="ECO:0000313" key="2">
    <source>
        <dbReference type="EMBL" id="GAA4905565.1"/>
    </source>
</evidence>
<organism evidence="2 3">
    <name type="scientific">Tessaracoccus lubricantis</name>
    <dbReference type="NCBI Taxonomy" id="545543"/>
    <lineage>
        <taxon>Bacteria</taxon>
        <taxon>Bacillati</taxon>
        <taxon>Actinomycetota</taxon>
        <taxon>Actinomycetes</taxon>
        <taxon>Propionibacteriales</taxon>
        <taxon>Propionibacteriaceae</taxon>
        <taxon>Tessaracoccus</taxon>
    </lineage>
</organism>
<name>A0ABP9FJM7_9ACTN</name>
<keyword evidence="3" id="KW-1185">Reference proteome</keyword>
<comment type="caution">
    <text evidence="2">The sequence shown here is derived from an EMBL/GenBank/DDBJ whole genome shotgun (WGS) entry which is preliminary data.</text>
</comment>
<feature type="chain" id="PRO_5046376000" evidence="1">
    <location>
        <begin position="27"/>
        <end position="257"/>
    </location>
</feature>
<proteinExistence type="predicted"/>
<keyword evidence="1" id="KW-0732">Signal</keyword>
<sequence>MRRLATVLTAVLVALVGTVVPIPAAAQVDVYTTPGTHNVNGRLWRTTCSMYSSTVERCRTEIQATTVSFTGSRYVEQQGWAFNNLTYKPSPRASWSFMNPLVTPGDHTVDGRRWRTECDTAWTGSNGCRSQIMATVIDENASGQYQTVNKYVFNNIVHVTPVPCVVSQAQLRKDVGNASTVLAGCTRSSQDASWAAVDFPVVLPDGYRYMSTAFYRLSGSSWRLAVRSSANWQICQWTRDNGAPQDLVSKHLAFCAR</sequence>
<dbReference type="EMBL" id="BAABLV010000038">
    <property type="protein sequence ID" value="GAA4905565.1"/>
    <property type="molecule type" value="Genomic_DNA"/>
</dbReference>
<evidence type="ECO:0000256" key="1">
    <source>
        <dbReference type="SAM" id="SignalP"/>
    </source>
</evidence>
<protein>
    <submittedName>
        <fullName evidence="2">Uncharacterized protein</fullName>
    </submittedName>
</protein>
<evidence type="ECO:0000313" key="3">
    <source>
        <dbReference type="Proteomes" id="UP001501521"/>
    </source>
</evidence>
<gene>
    <name evidence="2" type="ORF">GCM10025789_26120</name>
</gene>
<accession>A0ABP9FJM7</accession>
<dbReference type="Proteomes" id="UP001501521">
    <property type="component" value="Unassembled WGS sequence"/>
</dbReference>